<reference evidence="1" key="1">
    <citation type="submission" date="2021-06" db="EMBL/GenBank/DDBJ databases">
        <authorList>
            <person name="Kallberg Y."/>
            <person name="Tangrot J."/>
            <person name="Rosling A."/>
        </authorList>
    </citation>
    <scope>NUCLEOTIDE SEQUENCE</scope>
    <source>
        <strain evidence="1">AU212A</strain>
    </source>
</reference>
<name>A0ACA9PXN6_9GLOM</name>
<organism evidence="1 2">
    <name type="scientific">Scutellospora calospora</name>
    <dbReference type="NCBI Taxonomy" id="85575"/>
    <lineage>
        <taxon>Eukaryota</taxon>
        <taxon>Fungi</taxon>
        <taxon>Fungi incertae sedis</taxon>
        <taxon>Mucoromycota</taxon>
        <taxon>Glomeromycotina</taxon>
        <taxon>Glomeromycetes</taxon>
        <taxon>Diversisporales</taxon>
        <taxon>Gigasporaceae</taxon>
        <taxon>Scutellospora</taxon>
    </lineage>
</organism>
<keyword evidence="2" id="KW-1185">Reference proteome</keyword>
<dbReference type="EMBL" id="CAJVPM010050277">
    <property type="protein sequence ID" value="CAG8726761.1"/>
    <property type="molecule type" value="Genomic_DNA"/>
</dbReference>
<accession>A0ACA9PXN6</accession>
<sequence length="59" mass="6990">NIYVQSLIVGLILAYVYFQLLNRVKLNEPPLAYYRFPIIGHTWSFLTDCEKLITESRKK</sequence>
<feature type="non-terminal residue" evidence="1">
    <location>
        <position position="1"/>
    </location>
</feature>
<proteinExistence type="predicted"/>
<evidence type="ECO:0000313" key="2">
    <source>
        <dbReference type="Proteomes" id="UP000789860"/>
    </source>
</evidence>
<evidence type="ECO:0000313" key="1">
    <source>
        <dbReference type="EMBL" id="CAG8726761.1"/>
    </source>
</evidence>
<dbReference type="Proteomes" id="UP000789860">
    <property type="component" value="Unassembled WGS sequence"/>
</dbReference>
<comment type="caution">
    <text evidence="1">The sequence shown here is derived from an EMBL/GenBank/DDBJ whole genome shotgun (WGS) entry which is preliminary data.</text>
</comment>
<gene>
    <name evidence="1" type="ORF">SCALOS_LOCUS11459</name>
</gene>
<protein>
    <submittedName>
        <fullName evidence="1">5211_t:CDS:1</fullName>
    </submittedName>
</protein>
<feature type="non-terminal residue" evidence="1">
    <location>
        <position position="59"/>
    </location>
</feature>